<feature type="transmembrane region" description="Helical" evidence="7">
    <location>
        <begin position="6"/>
        <end position="23"/>
    </location>
</feature>
<evidence type="ECO:0000256" key="7">
    <source>
        <dbReference type="SAM" id="Phobius"/>
    </source>
</evidence>
<keyword evidence="6 7" id="KW-0472">Membrane</keyword>
<evidence type="ECO:0008006" key="10">
    <source>
        <dbReference type="Google" id="ProtNLM"/>
    </source>
</evidence>
<comment type="subcellular location">
    <subcellularLocation>
        <location evidence="1">Cell membrane</location>
        <topology evidence="1">Multi-pass membrane protein</topology>
    </subcellularLocation>
</comment>
<dbReference type="RefSeq" id="WP_203706780.1">
    <property type="nucleotide sequence ID" value="NZ_BAAALU010000008.1"/>
</dbReference>
<protein>
    <recommendedName>
        <fullName evidence="10">GlsB/YeaQ/YmgE family stress response membrane protein</fullName>
    </recommendedName>
</protein>
<sequence length="94" mass="10148">MIATLLWALIGGVIIGALARLILPGRQNISIWATIAIGFIAALVGGVIAEFLGVGETRGIDWIRHGIQIGLAILFVWIFTRLATRDAAKRSLER</sequence>
<gene>
    <name evidence="8" type="ORF">Air01nite_60540</name>
</gene>
<organism evidence="8 9">
    <name type="scientific">Asanoa iriomotensis</name>
    <dbReference type="NCBI Taxonomy" id="234613"/>
    <lineage>
        <taxon>Bacteria</taxon>
        <taxon>Bacillati</taxon>
        <taxon>Actinomycetota</taxon>
        <taxon>Actinomycetes</taxon>
        <taxon>Micromonosporales</taxon>
        <taxon>Micromonosporaceae</taxon>
        <taxon>Asanoa</taxon>
    </lineage>
</organism>
<accession>A0ABQ4CB12</accession>
<dbReference type="InterPro" id="IPR007341">
    <property type="entry name" value="Transgly_assoc"/>
</dbReference>
<evidence type="ECO:0000256" key="6">
    <source>
        <dbReference type="ARBA" id="ARBA00023136"/>
    </source>
</evidence>
<dbReference type="PANTHER" id="PTHR33884">
    <property type="entry name" value="UPF0410 PROTEIN YMGE"/>
    <property type="match status" value="1"/>
</dbReference>
<feature type="transmembrane region" description="Helical" evidence="7">
    <location>
        <begin position="66"/>
        <end position="84"/>
    </location>
</feature>
<reference evidence="8 9" key="1">
    <citation type="submission" date="2021-01" db="EMBL/GenBank/DDBJ databases">
        <title>Whole genome shotgun sequence of Asanoa iriomotensis NBRC 100142.</title>
        <authorList>
            <person name="Komaki H."/>
            <person name="Tamura T."/>
        </authorList>
    </citation>
    <scope>NUCLEOTIDE SEQUENCE [LARGE SCALE GENOMIC DNA]</scope>
    <source>
        <strain evidence="8 9">NBRC 100142</strain>
    </source>
</reference>
<keyword evidence="9" id="KW-1185">Reference proteome</keyword>
<evidence type="ECO:0000313" key="9">
    <source>
        <dbReference type="Proteomes" id="UP000624325"/>
    </source>
</evidence>
<dbReference type="Proteomes" id="UP000624325">
    <property type="component" value="Unassembled WGS sequence"/>
</dbReference>
<evidence type="ECO:0000256" key="4">
    <source>
        <dbReference type="ARBA" id="ARBA00022692"/>
    </source>
</evidence>
<dbReference type="PANTHER" id="PTHR33884:SF3">
    <property type="entry name" value="UPF0410 PROTEIN YMGE"/>
    <property type="match status" value="1"/>
</dbReference>
<comment type="similarity">
    <text evidence="2">Belongs to the UPF0410 family.</text>
</comment>
<evidence type="ECO:0000256" key="1">
    <source>
        <dbReference type="ARBA" id="ARBA00004651"/>
    </source>
</evidence>
<dbReference type="EMBL" id="BONC01000057">
    <property type="protein sequence ID" value="GIF59959.1"/>
    <property type="molecule type" value="Genomic_DNA"/>
</dbReference>
<keyword evidence="3" id="KW-1003">Cell membrane</keyword>
<name>A0ABQ4CB12_9ACTN</name>
<evidence type="ECO:0000313" key="8">
    <source>
        <dbReference type="EMBL" id="GIF59959.1"/>
    </source>
</evidence>
<feature type="transmembrane region" description="Helical" evidence="7">
    <location>
        <begin position="30"/>
        <end position="54"/>
    </location>
</feature>
<keyword evidence="4 7" id="KW-0812">Transmembrane</keyword>
<proteinExistence type="inferred from homology"/>
<comment type="caution">
    <text evidence="8">The sequence shown here is derived from an EMBL/GenBank/DDBJ whole genome shotgun (WGS) entry which is preliminary data.</text>
</comment>
<keyword evidence="5 7" id="KW-1133">Transmembrane helix</keyword>
<evidence type="ECO:0000256" key="3">
    <source>
        <dbReference type="ARBA" id="ARBA00022475"/>
    </source>
</evidence>
<evidence type="ECO:0000256" key="2">
    <source>
        <dbReference type="ARBA" id="ARBA00011006"/>
    </source>
</evidence>
<evidence type="ECO:0000256" key="5">
    <source>
        <dbReference type="ARBA" id="ARBA00022989"/>
    </source>
</evidence>